<keyword evidence="1" id="KW-1133">Transmembrane helix</keyword>
<dbReference type="Proteomes" id="UP000285860">
    <property type="component" value="Unassembled WGS sequence"/>
</dbReference>
<gene>
    <name evidence="2" type="ORF">BFJ68_g15682</name>
</gene>
<dbReference type="EMBL" id="MRCY01000175">
    <property type="protein sequence ID" value="RKK93117.1"/>
    <property type="molecule type" value="Genomic_DNA"/>
</dbReference>
<feature type="transmembrane region" description="Helical" evidence="1">
    <location>
        <begin position="74"/>
        <end position="94"/>
    </location>
</feature>
<dbReference type="VEuPathDB" id="FungiDB:HZS61_004318"/>
<sequence length="138" mass="15978">MVALFNGIFAPYSTFPHFWKCWMYYINHLTWFSCGVLSPALPEVVVHCAEAESARFDPPAMADLAERDDKWPCLGYMIAFAVANWCLVCFFTYITKIKGWTFGFDHAANAMRRIKDKAICTWRRESVESADEQAYRQP</sequence>
<proteinExistence type="predicted"/>
<reference evidence="2 3" key="1">
    <citation type="journal article" date="2018" name="Sci. Rep.">
        <title>Characterisation of pathogen-specific regions and novel effector candidates in Fusarium oxysporum f. sp. cepae.</title>
        <authorList>
            <person name="Armitage A.D."/>
            <person name="Taylor A."/>
            <person name="Sobczyk M.K."/>
            <person name="Baxter L."/>
            <person name="Greenfield B.P."/>
            <person name="Bates H.J."/>
            <person name="Wilson F."/>
            <person name="Jackson A.C."/>
            <person name="Ott S."/>
            <person name="Harrison R.J."/>
            <person name="Clarkson J.P."/>
        </authorList>
    </citation>
    <scope>NUCLEOTIDE SEQUENCE [LARGE SCALE GENOMIC DNA]</scope>
    <source>
        <strain evidence="2 3">Fo_A28</strain>
    </source>
</reference>
<evidence type="ECO:0000256" key="1">
    <source>
        <dbReference type="SAM" id="Phobius"/>
    </source>
</evidence>
<evidence type="ECO:0000313" key="3">
    <source>
        <dbReference type="Proteomes" id="UP000285860"/>
    </source>
</evidence>
<comment type="caution">
    <text evidence="2">The sequence shown here is derived from an EMBL/GenBank/DDBJ whole genome shotgun (WGS) entry which is preliminary data.</text>
</comment>
<name>A0A420PKS1_FUSOX</name>
<organism evidence="2 3">
    <name type="scientific">Fusarium oxysporum</name>
    <name type="common">Fusarium vascular wilt</name>
    <dbReference type="NCBI Taxonomy" id="5507"/>
    <lineage>
        <taxon>Eukaryota</taxon>
        <taxon>Fungi</taxon>
        <taxon>Dikarya</taxon>
        <taxon>Ascomycota</taxon>
        <taxon>Pezizomycotina</taxon>
        <taxon>Sordariomycetes</taxon>
        <taxon>Hypocreomycetidae</taxon>
        <taxon>Hypocreales</taxon>
        <taxon>Nectriaceae</taxon>
        <taxon>Fusarium</taxon>
        <taxon>Fusarium oxysporum species complex</taxon>
    </lineage>
</organism>
<dbReference type="AlphaFoldDB" id="A0A420PKS1"/>
<accession>A0A420PKS1</accession>
<evidence type="ECO:0000313" key="2">
    <source>
        <dbReference type="EMBL" id="RKK93117.1"/>
    </source>
</evidence>
<keyword evidence="1" id="KW-0472">Membrane</keyword>
<keyword evidence="1" id="KW-0812">Transmembrane</keyword>
<dbReference type="VEuPathDB" id="FungiDB:FOXG_01535"/>
<protein>
    <submittedName>
        <fullName evidence="2">Uncharacterized protein</fullName>
    </submittedName>
</protein>